<feature type="region of interest" description="Disordered" evidence="11">
    <location>
        <begin position="1589"/>
        <end position="1608"/>
    </location>
</feature>
<comment type="catalytic activity">
    <reaction evidence="1">
        <text>a 1,2-diacyl-sn-glycero-3-phosphocholine + H2O = a 1,2-diacyl-sn-glycero-3-phosphate + choline + H(+)</text>
        <dbReference type="Rhea" id="RHEA:14445"/>
        <dbReference type="ChEBI" id="CHEBI:15354"/>
        <dbReference type="ChEBI" id="CHEBI:15377"/>
        <dbReference type="ChEBI" id="CHEBI:15378"/>
        <dbReference type="ChEBI" id="CHEBI:57643"/>
        <dbReference type="ChEBI" id="CHEBI:58608"/>
        <dbReference type="EC" id="3.1.4.4"/>
    </reaction>
</comment>
<keyword evidence="6" id="KW-0442">Lipid degradation</keyword>
<reference evidence="13 14" key="1">
    <citation type="journal article" date="2014" name="BMC Genomics">
        <title>Comparative genomics of the major fungal agents of human and animal Sporotrichosis: Sporothrix schenckii and Sporothrix brasiliensis.</title>
        <authorList>
            <person name="Teixeira M.M."/>
            <person name="de Almeida L.G."/>
            <person name="Kubitschek-Barreira P."/>
            <person name="Alves F.L."/>
            <person name="Kioshima E.S."/>
            <person name="Abadio A.K."/>
            <person name="Fernandes L."/>
            <person name="Derengowski L.S."/>
            <person name="Ferreira K.S."/>
            <person name="Souza R.C."/>
            <person name="Ruiz J.C."/>
            <person name="de Andrade N.C."/>
            <person name="Paes H.C."/>
            <person name="Nicola A.M."/>
            <person name="Albuquerque P."/>
            <person name="Gerber A.L."/>
            <person name="Martins V.P."/>
            <person name="Peconick L.D."/>
            <person name="Neto A.V."/>
            <person name="Chaucanez C.B."/>
            <person name="Silva P.A."/>
            <person name="Cunha O.L."/>
            <person name="de Oliveira F.F."/>
            <person name="dos Santos T.C."/>
            <person name="Barros A.L."/>
            <person name="Soares M.A."/>
            <person name="de Oliveira L.M."/>
            <person name="Marini M.M."/>
            <person name="Villalobos-Duno H."/>
            <person name="Cunha M.M."/>
            <person name="de Hoog S."/>
            <person name="da Silveira J.F."/>
            <person name="Henrissat B."/>
            <person name="Nino-Vega G.A."/>
            <person name="Cisalpino P.S."/>
            <person name="Mora-Montes H.M."/>
            <person name="Almeida S.R."/>
            <person name="Stajich J.E."/>
            <person name="Lopes-Bezerra L.M."/>
            <person name="Vasconcelos A.T."/>
            <person name="Felipe M.S."/>
        </authorList>
    </citation>
    <scope>NUCLEOTIDE SEQUENCE [LARGE SCALE GENOMIC DNA]</scope>
    <source>
        <strain evidence="13 14">5110</strain>
    </source>
</reference>
<feature type="compositionally biased region" description="Basic and acidic residues" evidence="11">
    <location>
        <begin position="1882"/>
        <end position="1894"/>
    </location>
</feature>
<keyword evidence="5" id="KW-0378">Hydrolase</keyword>
<dbReference type="PANTHER" id="PTHR18896">
    <property type="entry name" value="PHOSPHOLIPASE D"/>
    <property type="match status" value="1"/>
</dbReference>
<evidence type="ECO:0000313" key="14">
    <source>
        <dbReference type="Proteomes" id="UP000031575"/>
    </source>
</evidence>
<dbReference type="CDD" id="cd01254">
    <property type="entry name" value="PH_PLD"/>
    <property type="match status" value="1"/>
</dbReference>
<proteinExistence type="inferred from homology"/>
<dbReference type="EC" id="3.1.4.4" evidence="3"/>
<dbReference type="PANTHER" id="PTHR18896:SF76">
    <property type="entry name" value="PHOSPHOLIPASE"/>
    <property type="match status" value="1"/>
</dbReference>
<feature type="compositionally biased region" description="Basic and acidic residues" evidence="11">
    <location>
        <begin position="1540"/>
        <end position="1549"/>
    </location>
</feature>
<feature type="compositionally biased region" description="Basic and acidic residues" evidence="11">
    <location>
        <begin position="121"/>
        <end position="133"/>
    </location>
</feature>
<evidence type="ECO:0000259" key="12">
    <source>
        <dbReference type="PROSITE" id="PS50035"/>
    </source>
</evidence>
<keyword evidence="14" id="KW-1185">Reference proteome</keyword>
<feature type="domain" description="PLD phosphodiesterase" evidence="12">
    <location>
        <begin position="953"/>
        <end position="980"/>
    </location>
</feature>
<dbReference type="Gene3D" id="3.30.870.10">
    <property type="entry name" value="Endonuclease Chain A"/>
    <property type="match status" value="2"/>
</dbReference>
<evidence type="ECO:0000256" key="10">
    <source>
        <dbReference type="ARBA" id="ARBA00079280"/>
    </source>
</evidence>
<dbReference type="CDD" id="cd09141">
    <property type="entry name" value="PLDc_vPLD1_2_yPLD_like_2"/>
    <property type="match status" value="1"/>
</dbReference>
<name>A0A0C2EL33_9PEZI</name>
<dbReference type="RefSeq" id="XP_040614799.1">
    <property type="nucleotide sequence ID" value="XM_040766298.1"/>
</dbReference>
<dbReference type="InterPro" id="IPR001736">
    <property type="entry name" value="PLipase_D/transphosphatidylase"/>
</dbReference>
<evidence type="ECO:0000256" key="8">
    <source>
        <dbReference type="ARBA" id="ARBA00042228"/>
    </source>
</evidence>
<evidence type="ECO:0000256" key="9">
    <source>
        <dbReference type="ARBA" id="ARBA00074658"/>
    </source>
</evidence>
<evidence type="ECO:0000256" key="6">
    <source>
        <dbReference type="ARBA" id="ARBA00022963"/>
    </source>
</evidence>
<feature type="compositionally biased region" description="Basic residues" evidence="11">
    <location>
        <begin position="262"/>
        <end position="278"/>
    </location>
</feature>
<dbReference type="HOGENOM" id="CLU_000690_1_1_1"/>
<evidence type="ECO:0000256" key="4">
    <source>
        <dbReference type="ARBA" id="ARBA00022737"/>
    </source>
</evidence>
<feature type="compositionally biased region" description="Polar residues" evidence="11">
    <location>
        <begin position="62"/>
        <end position="72"/>
    </location>
</feature>
<feature type="compositionally biased region" description="Low complexity" evidence="11">
    <location>
        <begin position="281"/>
        <end position="291"/>
    </location>
</feature>
<feature type="region of interest" description="Disordered" evidence="11">
    <location>
        <begin position="197"/>
        <end position="368"/>
    </location>
</feature>
<feature type="region of interest" description="Disordered" evidence="11">
    <location>
        <begin position="115"/>
        <end position="185"/>
    </location>
</feature>
<feature type="compositionally biased region" description="Basic residues" evidence="11">
    <location>
        <begin position="1937"/>
        <end position="1949"/>
    </location>
</feature>
<feature type="region of interest" description="Disordered" evidence="11">
    <location>
        <begin position="561"/>
        <end position="600"/>
    </location>
</feature>
<feature type="region of interest" description="Disordered" evidence="11">
    <location>
        <begin position="1358"/>
        <end position="1421"/>
    </location>
</feature>
<feature type="compositionally biased region" description="Acidic residues" evidence="11">
    <location>
        <begin position="237"/>
        <end position="255"/>
    </location>
</feature>
<dbReference type="EMBL" id="AWTV01000011">
    <property type="protein sequence ID" value="KIH86789.1"/>
    <property type="molecule type" value="Genomic_DNA"/>
</dbReference>
<dbReference type="GO" id="GO:0009395">
    <property type="term" value="P:phospholipid catabolic process"/>
    <property type="evidence" value="ECO:0007669"/>
    <property type="project" value="TreeGrafter"/>
</dbReference>
<feature type="region of interest" description="Disordered" evidence="11">
    <location>
        <begin position="1868"/>
        <end position="1957"/>
    </location>
</feature>
<comment type="similarity">
    <text evidence="2">Belongs to the phospholipase D family.</text>
</comment>
<dbReference type="GeneID" id="63681219"/>
<evidence type="ECO:0000313" key="13">
    <source>
        <dbReference type="EMBL" id="KIH86789.1"/>
    </source>
</evidence>
<evidence type="ECO:0000256" key="5">
    <source>
        <dbReference type="ARBA" id="ARBA00022801"/>
    </source>
</evidence>
<evidence type="ECO:0000256" key="1">
    <source>
        <dbReference type="ARBA" id="ARBA00000798"/>
    </source>
</evidence>
<dbReference type="Proteomes" id="UP000031575">
    <property type="component" value="Unassembled WGS sequence"/>
</dbReference>
<keyword evidence="4" id="KW-0677">Repeat</keyword>
<keyword evidence="7" id="KW-0443">Lipid metabolism</keyword>
<evidence type="ECO:0000256" key="3">
    <source>
        <dbReference type="ARBA" id="ARBA00012027"/>
    </source>
</evidence>
<dbReference type="GO" id="GO:0004630">
    <property type="term" value="F:phospholipase D activity"/>
    <property type="evidence" value="ECO:0007669"/>
    <property type="project" value="UniProtKB-EC"/>
</dbReference>
<feature type="compositionally biased region" description="Low complexity" evidence="11">
    <location>
        <begin position="39"/>
        <end position="51"/>
    </location>
</feature>
<feature type="region of interest" description="Disordered" evidence="11">
    <location>
        <begin position="1684"/>
        <end position="1716"/>
    </location>
</feature>
<evidence type="ECO:0000256" key="7">
    <source>
        <dbReference type="ARBA" id="ARBA00023098"/>
    </source>
</evidence>
<feature type="region of interest" description="Disordered" evidence="11">
    <location>
        <begin position="1523"/>
        <end position="1571"/>
    </location>
</feature>
<protein>
    <recommendedName>
        <fullName evidence="9">Phospholipase D1</fullName>
        <ecNumber evidence="3">3.1.4.4</ecNumber>
    </recommendedName>
    <alternativeName>
        <fullName evidence="8">Choline phosphatase 1</fullName>
    </alternativeName>
    <alternativeName>
        <fullName evidence="10">Phosphatidylcholine-hydrolyzing phospholipase D1</fullName>
    </alternativeName>
</protein>
<accession>A0A0C2EL33</accession>
<feature type="domain" description="PLD phosphodiesterase" evidence="12">
    <location>
        <begin position="1258"/>
        <end position="1285"/>
    </location>
</feature>
<gene>
    <name evidence="13" type="ORF">SPBR_08060</name>
</gene>
<feature type="compositionally biased region" description="Basic and acidic residues" evidence="11">
    <location>
        <begin position="1684"/>
        <end position="1702"/>
    </location>
</feature>
<dbReference type="SUPFAM" id="SSF56024">
    <property type="entry name" value="Phospholipase D/nuclease"/>
    <property type="match status" value="2"/>
</dbReference>
<dbReference type="FunFam" id="3.30.870.10:FF:000011">
    <property type="entry name" value="Phospholipase"/>
    <property type="match status" value="1"/>
</dbReference>
<dbReference type="SMART" id="SM00155">
    <property type="entry name" value="PLDc"/>
    <property type="match status" value="2"/>
</dbReference>
<organism evidence="13 14">
    <name type="scientific">Sporothrix brasiliensis 5110</name>
    <dbReference type="NCBI Taxonomy" id="1398154"/>
    <lineage>
        <taxon>Eukaryota</taxon>
        <taxon>Fungi</taxon>
        <taxon>Dikarya</taxon>
        <taxon>Ascomycota</taxon>
        <taxon>Pezizomycotina</taxon>
        <taxon>Sordariomycetes</taxon>
        <taxon>Sordariomycetidae</taxon>
        <taxon>Ophiostomatales</taxon>
        <taxon>Ophiostomataceae</taxon>
        <taxon>Sporothrix</taxon>
    </lineage>
</organism>
<feature type="compositionally biased region" description="Basic and acidic residues" evidence="11">
    <location>
        <begin position="1393"/>
        <end position="1405"/>
    </location>
</feature>
<dbReference type="Pfam" id="PF13091">
    <property type="entry name" value="PLDc_2"/>
    <property type="match status" value="1"/>
</dbReference>
<dbReference type="InterPro" id="IPR015679">
    <property type="entry name" value="PLipase_D_fam"/>
</dbReference>
<dbReference type="OrthoDB" id="14911at2759"/>
<feature type="compositionally biased region" description="Low complexity" evidence="11">
    <location>
        <begin position="1897"/>
        <end position="1936"/>
    </location>
</feature>
<dbReference type="InterPro" id="IPR025202">
    <property type="entry name" value="PLD-like_dom"/>
</dbReference>
<feature type="region of interest" description="Disordered" evidence="11">
    <location>
        <begin position="1745"/>
        <end position="1821"/>
    </location>
</feature>
<dbReference type="CDD" id="cd09138">
    <property type="entry name" value="PLDc_vPLD1_2_yPLD_like_1"/>
    <property type="match status" value="1"/>
</dbReference>
<dbReference type="Pfam" id="PF00614">
    <property type="entry name" value="PLDc"/>
    <property type="match status" value="1"/>
</dbReference>
<dbReference type="VEuPathDB" id="FungiDB:SPBR_08060"/>
<feature type="region of interest" description="Disordered" evidence="11">
    <location>
        <begin position="1"/>
        <end position="96"/>
    </location>
</feature>
<evidence type="ECO:0000256" key="11">
    <source>
        <dbReference type="SAM" id="MobiDB-lite"/>
    </source>
</evidence>
<feature type="compositionally biased region" description="Polar residues" evidence="11">
    <location>
        <begin position="1553"/>
        <end position="1566"/>
    </location>
</feature>
<evidence type="ECO:0000256" key="2">
    <source>
        <dbReference type="ARBA" id="ARBA00008664"/>
    </source>
</evidence>
<dbReference type="PROSITE" id="PS50035">
    <property type="entry name" value="PLD"/>
    <property type="match status" value="2"/>
</dbReference>
<sequence length="2005" mass="220749">MSTPVDDGSRPPVSNSAGEALMLGAAPSVHEKDLPPIPESASTAAPAAPQSNGSALVLPGSGLTSDQVSPATSLPDRDQGAQNEAEDYLNAGRPHESYATTGVNALAAYDNGMANASGTRSIREGVDKGHEGVVDSPPITPGPRRRRSVQFSQSDVLIDPPSAAAGSHQRQGSWDPANPSRSRQFMSRLKALAVQGGLPATKTPGSSIPDGAPVSTASTPAGARGSRLAQSLNGNDSEAEADADADAEETADEGTGDITGTRPRRRKRRMYIRSRRGSHTAGPSAAPASAGVSTEPNAPLPTNRHRNMLMQRRATMPDTSEPRGGLSEGEGRDHLNRQHGWRRGSSWVGRSEEPDAANGGPSSGRAVGHIRRMTVFGGGVSDGDAMTPRRAFFTGDRATTYGAQKWRQVKNTLRLLRQKKEDSFDYMKSAELMAELRAGAPAALMLASMIQRDEHGNKRIPVLLEQVKLTIRESTPVQDGDSERHWLFTIDLEYGSGPSRMRWTIKRTIGEILELHWKYKLTRNDKYLHTPQTGGRPKQPRFPISAFPYVRGLRGVKLDDEDDAASVHSDEGAPDGNGTAGDGTAGEGTATEAEGPGGRVNYRRRKSRIAVLGGITRRQSAQVNPDGTPVAGDLLDEAAARRKYVERQQRMLQKYLNEMVHWLIFRADSNRLCRFLELSALGVRLAAEGSYHGKECFLHIQSSKGLDFRRVLTPGKVIERHSRKWFLVRQSYIVCVESPENMNIYDVYLIDPKFLIISKTKRKQQQLANGKSSVTAAELEMSTSKNRLKHHTLTLLTSERKVKLWARNQHLIGQFEESIVDMLKQTPWHRRNRFDSFAPVRTGVFAQWLVDGRDYMWNVSRAIAMAKDVIYIHDWWLSPELYMRRPACISQKWRLDRLLQRKAAEGVKIFVIIYRNVEAAIPIDSEYTKFSLLNLHPNIFVQRSPNQFKKNQFFFAHHEKICVVDHDVAFVGGIDLCFGRWDSPQHSLVDDKPTGFEMDEQPRDADHTQLWPGKDYSNPRVQDFFSLREPYKEMYDRTKVPRMPWHDVGMQIVGQPARDLTRHFVQRWNYVRRGRKPTRPTPFLLPPPDYRKADLENLGLSGTCEVQILRSASAWSLGITDVECSIQTAYISMIEESEHFVYIENQFFITSTETLNVKIVNRIGDALVERIIRANRDDEDWKCVIIIPLMPGFQNSVADQEGTSVRLILQCQYRSICRGENSIFGRLRAAGIEPEDYIQFFSLRQWGKINNKTVLTTEQLYIHAKTIIVDDRVALIGSANINERSMLGDRDSEVAAVVRDRDMISSTMAGKPYRVGRFAHTLRLRLMQEHLGLDTDEIMEDTRREAEFEAEMDQIYSDAGETDGGHDDDDDDDNSTIRSDISPDGVASPSQARADRLRSSVKDVADANGVPGPSATPPYSRLQRVNSFNHNVDLDAFPSEEASSIKSRRASLAMPTLNKEGHIEHPPDSEMQALDVYGHGEDHWTAARKKGIDRLRDSTVVDGHEFLVHGSFDEGARDEEIFLSRPVDGTPRHAASRSSAAKDRDRDGAAHASTASIPNTASTGNQDVLPPVPTEQAAIQEQTRYEAAGVLPPLPVTDDTDIGGPPNYPVNPLAADIRLARITRDCMRDPLDPAFIDDVWNRAAENNTKIYRRVFRCLPDSEVTNWHEFQEFVTYGTRFQESMEVRKKGDDNERTESGNKGHDHARHAAGGGAGISVPTPSALDAIASVGEKVASAMLHNQTIHLDNKKSGSSGGQNSTERPATKDSFPSETDMGPGDPGEVSNKAEMEKAAAADNALKRRPSSVPGWKPGSVLPDAASPLFGSTTDAMDAMANHTGETMGEKTGVGAAGVAEAAPAGVADAAAAAAAAPSKGKGRRTTFSEQEKQPRLSEKDGGINNADANSTGNGNTTNSGMSNLTATATGATAATGNGTNSGSVKRRKRATTRSSRRGYQGGTDEVLSKADAEDLLNMMQGHLVQFPYDWLIVEENNGNWMYQVDQVAPLQI</sequence>
<comment type="caution">
    <text evidence="13">The sequence shown here is derived from an EMBL/GenBank/DDBJ whole genome shotgun (WGS) entry which is preliminary data.</text>
</comment>